<feature type="region of interest" description="Disordered" evidence="1">
    <location>
        <begin position="1"/>
        <end position="43"/>
    </location>
</feature>
<proteinExistence type="predicted"/>
<dbReference type="WBParaSite" id="MhA1_Contig217.frz3.gene14">
    <property type="protein sequence ID" value="MhA1_Contig217.frz3.gene14"/>
    <property type="gene ID" value="MhA1_Contig217.frz3.gene14"/>
</dbReference>
<evidence type="ECO:0000256" key="1">
    <source>
        <dbReference type="SAM" id="MobiDB-lite"/>
    </source>
</evidence>
<reference evidence="3" key="1">
    <citation type="submission" date="2016-11" db="UniProtKB">
        <authorList>
            <consortium name="WormBaseParasite"/>
        </authorList>
    </citation>
    <scope>IDENTIFICATION</scope>
</reference>
<accession>A0A1I8BGM3</accession>
<feature type="region of interest" description="Disordered" evidence="1">
    <location>
        <begin position="94"/>
        <end position="155"/>
    </location>
</feature>
<dbReference type="Proteomes" id="UP000095281">
    <property type="component" value="Unplaced"/>
</dbReference>
<sequence>MLLSDRATVETTLERRRDTPTKSLSTQEIQGDDEADERQKAFQEFKRKEEELLKFKEEGRTAENGNLIYSYYQKKYDDLAEKYEFEKQIKPKGQLEKLSSFSSATIPSEHSSAKPRGHVETKKENLGENSSSKPDGHFKTKKDPKVVKGNASIIS</sequence>
<keyword evidence="2" id="KW-1185">Reference proteome</keyword>
<evidence type="ECO:0000313" key="2">
    <source>
        <dbReference type="Proteomes" id="UP000095281"/>
    </source>
</evidence>
<feature type="compositionally biased region" description="Basic and acidic residues" evidence="1">
    <location>
        <begin position="134"/>
        <end position="146"/>
    </location>
</feature>
<feature type="compositionally biased region" description="Polar residues" evidence="1">
    <location>
        <begin position="97"/>
        <end position="110"/>
    </location>
</feature>
<protein>
    <submittedName>
        <fullName evidence="3">FAM192A_Fyv6_N domain-containing protein</fullName>
    </submittedName>
</protein>
<feature type="compositionally biased region" description="Basic and acidic residues" evidence="1">
    <location>
        <begin position="117"/>
        <end position="126"/>
    </location>
</feature>
<organism evidence="2 3">
    <name type="scientific">Meloidogyne hapla</name>
    <name type="common">Root-knot nematode worm</name>
    <dbReference type="NCBI Taxonomy" id="6305"/>
    <lineage>
        <taxon>Eukaryota</taxon>
        <taxon>Metazoa</taxon>
        <taxon>Ecdysozoa</taxon>
        <taxon>Nematoda</taxon>
        <taxon>Chromadorea</taxon>
        <taxon>Rhabditida</taxon>
        <taxon>Tylenchina</taxon>
        <taxon>Tylenchomorpha</taxon>
        <taxon>Tylenchoidea</taxon>
        <taxon>Meloidogynidae</taxon>
        <taxon>Meloidogyninae</taxon>
        <taxon>Meloidogyne</taxon>
    </lineage>
</organism>
<evidence type="ECO:0000313" key="3">
    <source>
        <dbReference type="WBParaSite" id="MhA1_Contig217.frz3.gene14"/>
    </source>
</evidence>
<dbReference type="AlphaFoldDB" id="A0A1I8BGM3"/>
<name>A0A1I8BGM3_MELHA</name>